<sequence>MSLENEVTSEKILESAFATHRHNVNVDEARLACEGAMEEWDSVATVETAFRNSLEPRHSVMPHITVHQALVFFQAHVLSVQLTEVRGSVEPRGLCTLLSCLLGPPELHDHLMAERDLVFAIAQCKLDMSEPVHLRMLRTVYRRLTGAQVDCPRYGSHWEHIGFQGTDPGTDLRGVGMLGLLQLLYLSNSPHLFPLARDIYRVSADDRQNFPLAAMSLNMTRIALQALRHGELNRECNHHQLVMEVVNQFYAAVFHHTLHIWTSQHKTIRDSGYVLKDVEFYCRGNVRAVLRDLREQLASYASARSCDKPCLPGSFQDLLTQAKTEVFI</sequence>
<reference evidence="2 3" key="1">
    <citation type="journal article" date="2014" name="Nat. Commun.">
        <title>Molecular traces of alternative social organization in a termite genome.</title>
        <authorList>
            <person name="Terrapon N."/>
            <person name="Li C."/>
            <person name="Robertson H.M."/>
            <person name="Ji L."/>
            <person name="Meng X."/>
            <person name="Booth W."/>
            <person name="Chen Z."/>
            <person name="Childers C.P."/>
            <person name="Glastad K.M."/>
            <person name="Gokhale K."/>
            <person name="Gowin J."/>
            <person name="Gronenberg W."/>
            <person name="Hermansen R.A."/>
            <person name="Hu H."/>
            <person name="Hunt B.G."/>
            <person name="Huylmans A.K."/>
            <person name="Khalil S.M."/>
            <person name="Mitchell R.D."/>
            <person name="Munoz-Torres M.C."/>
            <person name="Mustard J.A."/>
            <person name="Pan H."/>
            <person name="Reese J.T."/>
            <person name="Scharf M.E."/>
            <person name="Sun F."/>
            <person name="Vogel H."/>
            <person name="Xiao J."/>
            <person name="Yang W."/>
            <person name="Yang Z."/>
            <person name="Yang Z."/>
            <person name="Zhou J."/>
            <person name="Zhu J."/>
            <person name="Brent C.S."/>
            <person name="Elsik C.G."/>
            <person name="Goodisman M.A."/>
            <person name="Liberles D.A."/>
            <person name="Roe R.M."/>
            <person name="Vargo E.L."/>
            <person name="Vilcinskas A."/>
            <person name="Wang J."/>
            <person name="Bornberg-Bauer E."/>
            <person name="Korb J."/>
            <person name="Zhang G."/>
            <person name="Liebig J."/>
        </authorList>
    </citation>
    <scope>NUCLEOTIDE SEQUENCE [LARGE SCALE GENOMIC DNA]</scope>
    <source>
        <tissue evidence="2">Whole organism</tissue>
    </source>
</reference>
<feature type="domain" description="ELMO" evidence="1">
    <location>
        <begin position="132"/>
        <end position="286"/>
    </location>
</feature>
<dbReference type="EMBL" id="KK852669">
    <property type="protein sequence ID" value="KDR18883.1"/>
    <property type="molecule type" value="Genomic_DNA"/>
</dbReference>
<accession>A0A067RFF9</accession>
<gene>
    <name evidence="2" type="ORF">L798_07331</name>
</gene>
<evidence type="ECO:0000259" key="1">
    <source>
        <dbReference type="PROSITE" id="PS51335"/>
    </source>
</evidence>
<dbReference type="InterPro" id="IPR006816">
    <property type="entry name" value="ELMO_dom"/>
</dbReference>
<protein>
    <submittedName>
        <fullName evidence="2">ELMO domain-containing protein 3</fullName>
    </submittedName>
</protein>
<evidence type="ECO:0000313" key="2">
    <source>
        <dbReference type="EMBL" id="KDR18883.1"/>
    </source>
</evidence>
<dbReference type="OrthoDB" id="67155at2759"/>
<dbReference type="Pfam" id="PF04727">
    <property type="entry name" value="ELMO_CED12"/>
    <property type="match status" value="1"/>
</dbReference>
<name>A0A067RFF9_ZOONE</name>
<evidence type="ECO:0000313" key="3">
    <source>
        <dbReference type="Proteomes" id="UP000027135"/>
    </source>
</evidence>
<dbReference type="PROSITE" id="PS51335">
    <property type="entry name" value="ELMO"/>
    <property type="match status" value="1"/>
</dbReference>
<dbReference type="STRING" id="136037.A0A067RFF9"/>
<dbReference type="eggNOG" id="KOG2998">
    <property type="taxonomic scope" value="Eukaryota"/>
</dbReference>
<dbReference type="PANTHER" id="PTHR12771">
    <property type="entry name" value="ENGULFMENT AND CELL MOTILITY"/>
    <property type="match status" value="1"/>
</dbReference>
<dbReference type="OMA" id="PIDWRIA"/>
<dbReference type="Proteomes" id="UP000027135">
    <property type="component" value="Unassembled WGS sequence"/>
</dbReference>
<dbReference type="PANTHER" id="PTHR12771:SF2">
    <property type="entry name" value="ELMO DOMAIN-CONTAINING PROTEIN 3"/>
    <property type="match status" value="1"/>
</dbReference>
<dbReference type="AlphaFoldDB" id="A0A067RFF9"/>
<proteinExistence type="predicted"/>
<dbReference type="InterPro" id="IPR050868">
    <property type="entry name" value="ELMO_domain-containing"/>
</dbReference>
<organism evidence="2 3">
    <name type="scientific">Zootermopsis nevadensis</name>
    <name type="common">Dampwood termite</name>
    <dbReference type="NCBI Taxonomy" id="136037"/>
    <lineage>
        <taxon>Eukaryota</taxon>
        <taxon>Metazoa</taxon>
        <taxon>Ecdysozoa</taxon>
        <taxon>Arthropoda</taxon>
        <taxon>Hexapoda</taxon>
        <taxon>Insecta</taxon>
        <taxon>Pterygota</taxon>
        <taxon>Neoptera</taxon>
        <taxon>Polyneoptera</taxon>
        <taxon>Dictyoptera</taxon>
        <taxon>Blattodea</taxon>
        <taxon>Blattoidea</taxon>
        <taxon>Termitoidae</taxon>
        <taxon>Termopsidae</taxon>
        <taxon>Zootermopsis</taxon>
    </lineage>
</organism>
<keyword evidence="3" id="KW-1185">Reference proteome</keyword>
<dbReference type="InParanoid" id="A0A067RFF9"/>